<dbReference type="GO" id="GO:0004527">
    <property type="term" value="F:exonuclease activity"/>
    <property type="evidence" value="ECO:0007669"/>
    <property type="project" value="UniProtKB-KW"/>
</dbReference>
<dbReference type="FunFam" id="1.10.3210.10:FF:000008">
    <property type="entry name" value="3'-5' exoribonuclease YhaM"/>
    <property type="match status" value="1"/>
</dbReference>
<comment type="caution">
    <text evidence="4">The sequence shown here is derived from an EMBL/GenBank/DDBJ whole genome shotgun (WGS) entry which is preliminary data.</text>
</comment>
<dbReference type="InterPro" id="IPR012340">
    <property type="entry name" value="NA-bd_OB-fold"/>
</dbReference>
<gene>
    <name evidence="4" type="ORF">FC36_GL000956</name>
</gene>
<dbReference type="OrthoDB" id="9778453at2"/>
<dbReference type="Proteomes" id="UP000051048">
    <property type="component" value="Unassembled WGS sequence"/>
</dbReference>
<dbReference type="GO" id="GO:0003676">
    <property type="term" value="F:nucleic acid binding"/>
    <property type="evidence" value="ECO:0007669"/>
    <property type="project" value="InterPro"/>
</dbReference>
<keyword evidence="1" id="KW-0378">Hydrolase</keyword>
<proteinExistence type="predicted"/>
<dbReference type="RefSeq" id="WP_023859351.1">
    <property type="nucleotide sequence ID" value="NZ_AZFH01000138.1"/>
</dbReference>
<dbReference type="InterPro" id="IPR004365">
    <property type="entry name" value="NA-bd_OB_tRNA"/>
</dbReference>
<dbReference type="PROSITE" id="PS51831">
    <property type="entry name" value="HD"/>
    <property type="match status" value="1"/>
</dbReference>
<dbReference type="InterPro" id="IPR003607">
    <property type="entry name" value="HD/PDEase_dom"/>
</dbReference>
<keyword evidence="2" id="KW-0269">Exonuclease</keyword>
<dbReference type="EMBL" id="AZFH01000138">
    <property type="protein sequence ID" value="KRL78768.1"/>
    <property type="molecule type" value="Genomic_DNA"/>
</dbReference>
<evidence type="ECO:0000259" key="3">
    <source>
        <dbReference type="PROSITE" id="PS51831"/>
    </source>
</evidence>
<evidence type="ECO:0000256" key="1">
    <source>
        <dbReference type="ARBA" id="ARBA00022801"/>
    </source>
</evidence>
<dbReference type="CDD" id="cd04492">
    <property type="entry name" value="YhaM_OBF_like"/>
    <property type="match status" value="1"/>
</dbReference>
<feature type="domain" description="HD" evidence="3">
    <location>
        <begin position="164"/>
        <end position="289"/>
    </location>
</feature>
<reference evidence="4 5" key="1">
    <citation type="journal article" date="2015" name="Genome Announc.">
        <title>Expanding the biotechnology potential of lactobacilli through comparative genomics of 213 strains and associated genera.</title>
        <authorList>
            <person name="Sun Z."/>
            <person name="Harris H.M."/>
            <person name="McCann A."/>
            <person name="Guo C."/>
            <person name="Argimon S."/>
            <person name="Zhang W."/>
            <person name="Yang X."/>
            <person name="Jeffery I.B."/>
            <person name="Cooney J.C."/>
            <person name="Kagawa T.F."/>
            <person name="Liu W."/>
            <person name="Song Y."/>
            <person name="Salvetti E."/>
            <person name="Wrobel A."/>
            <person name="Rasinkangas P."/>
            <person name="Parkhill J."/>
            <person name="Rea M.C."/>
            <person name="O'Sullivan O."/>
            <person name="Ritari J."/>
            <person name="Douillard F.P."/>
            <person name="Paul Ross R."/>
            <person name="Yang R."/>
            <person name="Briner A.E."/>
            <person name="Felis G.E."/>
            <person name="de Vos W.M."/>
            <person name="Barrangou R."/>
            <person name="Klaenhammer T.R."/>
            <person name="Caufield P.W."/>
            <person name="Cui Y."/>
            <person name="Zhang H."/>
            <person name="O'Toole P.W."/>
        </authorList>
    </citation>
    <scope>NUCLEOTIDE SEQUENCE [LARGE SCALE GENOMIC DNA]</scope>
    <source>
        <strain evidence="4 5">DSM 15833</strain>
    </source>
</reference>
<dbReference type="CDD" id="cd00077">
    <property type="entry name" value="HDc"/>
    <property type="match status" value="1"/>
</dbReference>
<organism evidence="4 5">
    <name type="scientific">Ligilactobacillus equi DSM 15833 = JCM 10991</name>
    <dbReference type="NCBI Taxonomy" id="1423740"/>
    <lineage>
        <taxon>Bacteria</taxon>
        <taxon>Bacillati</taxon>
        <taxon>Bacillota</taxon>
        <taxon>Bacilli</taxon>
        <taxon>Lactobacillales</taxon>
        <taxon>Lactobacillaceae</taxon>
        <taxon>Ligilactobacillus</taxon>
    </lineage>
</organism>
<dbReference type="PATRIC" id="fig|1423740.3.peg.1027"/>
<protein>
    <submittedName>
        <fullName evidence="4">CMP-binding factor</fullName>
    </submittedName>
</protein>
<dbReference type="SUPFAM" id="SSF50249">
    <property type="entry name" value="Nucleic acid-binding proteins"/>
    <property type="match status" value="1"/>
</dbReference>
<dbReference type="GO" id="GO:0031125">
    <property type="term" value="P:rRNA 3'-end processing"/>
    <property type="evidence" value="ECO:0007669"/>
    <property type="project" value="TreeGrafter"/>
</dbReference>
<dbReference type="Gene3D" id="2.40.50.140">
    <property type="entry name" value="Nucleic acid-binding proteins"/>
    <property type="match status" value="1"/>
</dbReference>
<dbReference type="SMART" id="SM00471">
    <property type="entry name" value="HDc"/>
    <property type="match status" value="1"/>
</dbReference>
<keyword evidence="2" id="KW-0540">Nuclease</keyword>
<evidence type="ECO:0000256" key="2">
    <source>
        <dbReference type="ARBA" id="ARBA00022839"/>
    </source>
</evidence>
<dbReference type="AlphaFoldDB" id="A0A0R1TCA8"/>
<dbReference type="Pfam" id="PF01966">
    <property type="entry name" value="HD"/>
    <property type="match status" value="1"/>
</dbReference>
<dbReference type="Gene3D" id="1.10.3210.10">
    <property type="entry name" value="Hypothetical protein af1432"/>
    <property type="match status" value="1"/>
</dbReference>
<dbReference type="Pfam" id="PF01336">
    <property type="entry name" value="tRNA_anti-codon"/>
    <property type="match status" value="1"/>
</dbReference>
<dbReference type="InterPro" id="IPR050798">
    <property type="entry name" value="YhaM_exoribonuc/phosphodiest"/>
</dbReference>
<dbReference type="PANTHER" id="PTHR37294">
    <property type="entry name" value="3'-5' EXORIBONUCLEASE YHAM"/>
    <property type="match status" value="1"/>
</dbReference>
<dbReference type="InterPro" id="IPR006674">
    <property type="entry name" value="HD_domain"/>
</dbReference>
<dbReference type="SUPFAM" id="SSF109604">
    <property type="entry name" value="HD-domain/PDEase-like"/>
    <property type="match status" value="1"/>
</dbReference>
<accession>A0A0R1TCA8</accession>
<dbReference type="PANTHER" id="PTHR37294:SF1">
    <property type="entry name" value="3'-5' EXORIBONUCLEASE YHAM"/>
    <property type="match status" value="1"/>
</dbReference>
<evidence type="ECO:0000313" key="5">
    <source>
        <dbReference type="Proteomes" id="UP000051048"/>
    </source>
</evidence>
<evidence type="ECO:0000313" key="4">
    <source>
        <dbReference type="EMBL" id="KRL78768.1"/>
    </source>
</evidence>
<dbReference type="STRING" id="1423740.FC36_GL000956"/>
<name>A0A0R1TCA8_9LACO</name>
<sequence>MDGKKLFDYQLNEEVNLYVLLKGADVRTSKTGKQYLALIFADKSGEVPAKYWDASAEDVARFQVGTVVHVTGRKESYQGSPQIKIDKMYVASDQEPNNPALYVQAAPESSQTMAQEINEYLAEIKNPVWKIIVTKLLHDNGKAYMQAPAAKVNHHAFMGGLAYHSLSILRLAKQVADLYPHLNRDLLYAGAILHDLGKVIELSGPVGTSYTLAGNLIGHIVLVDEKIVAVCQDLSNQYPDLDFSLTSQNMLLLRHMVLAHHGQLEYGSPVRPQVMEAEVLHHLDDLDASIQMMQGKLNQTATGEFSDRIFGLDSRAFFKPENKA</sequence>